<protein>
    <recommendedName>
        <fullName evidence="4">Pentatricopeptide repeat-containing protein</fullName>
    </recommendedName>
</protein>
<proteinExistence type="predicted"/>
<dbReference type="InterPro" id="IPR002885">
    <property type="entry name" value="PPR_rpt"/>
</dbReference>
<dbReference type="Pfam" id="PF13812">
    <property type="entry name" value="PPR_3"/>
    <property type="match status" value="1"/>
</dbReference>
<name>A0A7J7MYS1_9MAGN</name>
<keyword evidence="1" id="KW-0677">Repeat</keyword>
<organism evidence="2 3">
    <name type="scientific">Kingdonia uniflora</name>
    <dbReference type="NCBI Taxonomy" id="39325"/>
    <lineage>
        <taxon>Eukaryota</taxon>
        <taxon>Viridiplantae</taxon>
        <taxon>Streptophyta</taxon>
        <taxon>Embryophyta</taxon>
        <taxon>Tracheophyta</taxon>
        <taxon>Spermatophyta</taxon>
        <taxon>Magnoliopsida</taxon>
        <taxon>Ranunculales</taxon>
        <taxon>Circaeasteraceae</taxon>
        <taxon>Kingdonia</taxon>
    </lineage>
</organism>
<dbReference type="InterPro" id="IPR011990">
    <property type="entry name" value="TPR-like_helical_dom_sf"/>
</dbReference>
<dbReference type="EMBL" id="JACGCM010001183">
    <property type="protein sequence ID" value="KAF6159922.1"/>
    <property type="molecule type" value="Genomic_DNA"/>
</dbReference>
<comment type="caution">
    <text evidence="2">The sequence shown here is derived from an EMBL/GenBank/DDBJ whole genome shotgun (WGS) entry which is preliminary data.</text>
</comment>
<dbReference type="AlphaFoldDB" id="A0A7J7MYS1"/>
<evidence type="ECO:0000313" key="2">
    <source>
        <dbReference type="EMBL" id="KAF6159922.1"/>
    </source>
</evidence>
<dbReference type="NCBIfam" id="TIGR00756">
    <property type="entry name" value="PPR"/>
    <property type="match status" value="1"/>
</dbReference>
<sequence>MIWNGNLLDMQKFSKAGADLFIRVGHKEIGFEGIDCKGIRDQADDFKIFGFDLRDALVGQTAAYVLQKLYRDIEFDKIYHDGQLMNDLIMVFEKVRDPDRAIFFLAMVQGQGLSVKTGTPVVVVYALGNVGRIVEVDAVFEEMKEGGLKTKTRAYNALLKGYVNTGSLRDVESIVTDMERVKVLRDEQSYSLLIDSAYTNTGRILANCRDRGDWQKSFSVLKKIRNSGVTLDQHFYNVLIDTFGKYNCL</sequence>
<dbReference type="OrthoDB" id="185373at2759"/>
<gene>
    <name evidence="2" type="ORF">GIB67_033006</name>
</gene>
<evidence type="ECO:0000256" key="1">
    <source>
        <dbReference type="ARBA" id="ARBA00022737"/>
    </source>
</evidence>
<evidence type="ECO:0008006" key="4">
    <source>
        <dbReference type="Google" id="ProtNLM"/>
    </source>
</evidence>
<dbReference type="PANTHER" id="PTHR46862">
    <property type="entry name" value="OS07G0661900 PROTEIN"/>
    <property type="match status" value="1"/>
</dbReference>
<accession>A0A7J7MYS1</accession>
<dbReference type="PANTHER" id="PTHR46862:SF5">
    <property type="entry name" value="OS02G0170000 PROTEIN"/>
    <property type="match status" value="1"/>
</dbReference>
<reference evidence="2 3" key="1">
    <citation type="journal article" date="2020" name="IScience">
        <title>Genome Sequencing of the Endangered Kingdonia uniflora (Circaeasteraceae, Ranunculales) Reveals Potential Mechanisms of Evolutionary Specialization.</title>
        <authorList>
            <person name="Sun Y."/>
            <person name="Deng T."/>
            <person name="Zhang A."/>
            <person name="Moore M.J."/>
            <person name="Landis J.B."/>
            <person name="Lin N."/>
            <person name="Zhang H."/>
            <person name="Zhang X."/>
            <person name="Huang J."/>
            <person name="Zhang X."/>
            <person name="Sun H."/>
            <person name="Wang H."/>
        </authorList>
    </citation>
    <scope>NUCLEOTIDE SEQUENCE [LARGE SCALE GENOMIC DNA]</scope>
    <source>
        <strain evidence="2">TB1705</strain>
        <tissue evidence="2">Leaf</tissue>
    </source>
</reference>
<dbReference type="Gene3D" id="1.25.40.10">
    <property type="entry name" value="Tetratricopeptide repeat domain"/>
    <property type="match status" value="1"/>
</dbReference>
<dbReference type="Proteomes" id="UP000541444">
    <property type="component" value="Unassembled WGS sequence"/>
</dbReference>
<evidence type="ECO:0000313" key="3">
    <source>
        <dbReference type="Proteomes" id="UP000541444"/>
    </source>
</evidence>
<keyword evidence="3" id="KW-1185">Reference proteome</keyword>